<dbReference type="EMBL" id="UINC01000972">
    <property type="protein sequence ID" value="SUZ65924.1"/>
    <property type="molecule type" value="Genomic_DNA"/>
</dbReference>
<feature type="domain" description="Inosine/uridine-preferring nucleoside hydrolase" evidence="4">
    <location>
        <begin position="7"/>
        <end position="275"/>
    </location>
</feature>
<evidence type="ECO:0000256" key="3">
    <source>
        <dbReference type="SAM" id="MobiDB-lite"/>
    </source>
</evidence>
<keyword evidence="1" id="KW-0378">Hydrolase</keyword>
<evidence type="ECO:0000259" key="4">
    <source>
        <dbReference type="Pfam" id="PF01156"/>
    </source>
</evidence>
<dbReference type="GO" id="GO:0006152">
    <property type="term" value="P:purine nucleoside catabolic process"/>
    <property type="evidence" value="ECO:0007669"/>
    <property type="project" value="TreeGrafter"/>
</dbReference>
<keyword evidence="2" id="KW-0326">Glycosidase</keyword>
<gene>
    <name evidence="5" type="ORF">METZ01_LOCUS18778</name>
</gene>
<evidence type="ECO:0000256" key="1">
    <source>
        <dbReference type="ARBA" id="ARBA00022801"/>
    </source>
</evidence>
<dbReference type="SUPFAM" id="SSF53590">
    <property type="entry name" value="Nucleoside hydrolase"/>
    <property type="match status" value="1"/>
</dbReference>
<dbReference type="InterPro" id="IPR001910">
    <property type="entry name" value="Inosine/uridine_hydrolase_dom"/>
</dbReference>
<dbReference type="Gene3D" id="3.90.245.10">
    <property type="entry name" value="Ribonucleoside hydrolase-like"/>
    <property type="match status" value="1"/>
</dbReference>
<name>A0A381PGZ8_9ZZZZ</name>
<dbReference type="PANTHER" id="PTHR12304">
    <property type="entry name" value="INOSINE-URIDINE PREFERRING NUCLEOSIDE HYDROLASE"/>
    <property type="match status" value="1"/>
</dbReference>
<feature type="region of interest" description="Disordered" evidence="3">
    <location>
        <begin position="53"/>
        <end position="73"/>
    </location>
</feature>
<accession>A0A381PGZ8</accession>
<dbReference type="Pfam" id="PF01156">
    <property type="entry name" value="IU_nuc_hydro"/>
    <property type="match status" value="1"/>
</dbReference>
<sequence>MMAGQLTNILGITTVSGNAPLSLTTENALIMTELLNLDAEVHAGASRPLMVAPRHAEEAHGRSGLDGPDRPEISREVASNDAVGFIIETIRTNDDIWLVPVGPLTNIALAVRQAPDIVDRVAGVSIMGGSAGAGNVTATAEFNVWADPHAASIVFDAGFKKLLMAGLNLTHQFGIDEQLIADLRTLGNRASLFAADLFDFYLASHRKRTHGQRAPLHDPCAVLAVTHPELFEFQSRSVRVEIDGAHTRGMTVVDERGWGEEPLNCEVEYGVDRDQGMKILLQTLSAYS</sequence>
<dbReference type="PANTHER" id="PTHR12304:SF4">
    <property type="entry name" value="URIDINE NUCLEOSIDASE"/>
    <property type="match status" value="1"/>
</dbReference>
<reference evidence="5" key="1">
    <citation type="submission" date="2018-05" db="EMBL/GenBank/DDBJ databases">
        <authorList>
            <person name="Lanie J.A."/>
            <person name="Ng W.-L."/>
            <person name="Kazmierczak K.M."/>
            <person name="Andrzejewski T.M."/>
            <person name="Davidsen T.M."/>
            <person name="Wayne K.J."/>
            <person name="Tettelin H."/>
            <person name="Glass J.I."/>
            <person name="Rusch D."/>
            <person name="Podicherti R."/>
            <person name="Tsui H.-C.T."/>
            <person name="Winkler M.E."/>
        </authorList>
    </citation>
    <scope>NUCLEOTIDE SEQUENCE</scope>
</reference>
<dbReference type="AlphaFoldDB" id="A0A381PGZ8"/>
<dbReference type="GO" id="GO:0005829">
    <property type="term" value="C:cytosol"/>
    <property type="evidence" value="ECO:0007669"/>
    <property type="project" value="TreeGrafter"/>
</dbReference>
<evidence type="ECO:0000313" key="5">
    <source>
        <dbReference type="EMBL" id="SUZ65924.1"/>
    </source>
</evidence>
<feature type="compositionally biased region" description="Basic and acidic residues" evidence="3">
    <location>
        <begin position="54"/>
        <end position="73"/>
    </location>
</feature>
<dbReference type="GO" id="GO:0008477">
    <property type="term" value="F:purine nucleosidase activity"/>
    <property type="evidence" value="ECO:0007669"/>
    <property type="project" value="TreeGrafter"/>
</dbReference>
<evidence type="ECO:0000256" key="2">
    <source>
        <dbReference type="ARBA" id="ARBA00023295"/>
    </source>
</evidence>
<dbReference type="CDD" id="cd02651">
    <property type="entry name" value="nuc_hydro_IU_UC_XIUA"/>
    <property type="match status" value="1"/>
</dbReference>
<dbReference type="InterPro" id="IPR023186">
    <property type="entry name" value="IUNH"/>
</dbReference>
<organism evidence="5">
    <name type="scientific">marine metagenome</name>
    <dbReference type="NCBI Taxonomy" id="408172"/>
    <lineage>
        <taxon>unclassified sequences</taxon>
        <taxon>metagenomes</taxon>
        <taxon>ecological metagenomes</taxon>
    </lineage>
</organism>
<dbReference type="InterPro" id="IPR036452">
    <property type="entry name" value="Ribo_hydro-like"/>
</dbReference>
<proteinExistence type="predicted"/>
<protein>
    <recommendedName>
        <fullName evidence="4">Inosine/uridine-preferring nucleoside hydrolase domain-containing protein</fullName>
    </recommendedName>
</protein>